<dbReference type="GO" id="GO:0003677">
    <property type="term" value="F:DNA binding"/>
    <property type="evidence" value="ECO:0007669"/>
    <property type="project" value="UniProtKB-UniRule"/>
</dbReference>
<dbReference type="PROSITE" id="PS00027">
    <property type="entry name" value="HOMEOBOX_1"/>
    <property type="match status" value="1"/>
</dbReference>
<dbReference type="InterPro" id="IPR042160">
    <property type="entry name" value="HD-Zip_IV"/>
</dbReference>
<sequence>RFFRDCPHPDNKQRVELSQVVGIDPLQVKFWFQNKRTQMKTKHERQQNTNLRAENERLRAENVRFREALSNARCPSCGCMATIGDVPLDERHLRMENARLRDEVINYMHSPKIVFLFFYIYTKNVTTYF</sequence>
<feature type="non-terminal residue" evidence="9">
    <location>
        <position position="129"/>
    </location>
</feature>
<keyword evidence="10" id="KW-1185">Reference proteome</keyword>
<dbReference type="Proteomes" id="UP000653305">
    <property type="component" value="Unassembled WGS sequence"/>
</dbReference>
<dbReference type="SMART" id="SM00389">
    <property type="entry name" value="HOX"/>
    <property type="match status" value="1"/>
</dbReference>
<protein>
    <submittedName>
        <fullName evidence="9">Homeobox-leucine zipper protein roc1</fullName>
    </submittedName>
</protein>
<dbReference type="CDD" id="cd00086">
    <property type="entry name" value="homeodomain"/>
    <property type="match status" value="1"/>
</dbReference>
<feature type="coiled-coil region" evidence="7">
    <location>
        <begin position="36"/>
        <end position="68"/>
    </location>
</feature>
<accession>A0A830B3K1</accession>
<dbReference type="PANTHER" id="PTHR45654">
    <property type="entry name" value="HOMEOBOX-LEUCINE ZIPPER PROTEIN MERISTEM L1"/>
    <property type="match status" value="1"/>
</dbReference>
<keyword evidence="4 5" id="KW-0539">Nucleus</keyword>
<dbReference type="PROSITE" id="PS50071">
    <property type="entry name" value="HOMEOBOX_2"/>
    <property type="match status" value="1"/>
</dbReference>
<dbReference type="GO" id="GO:0005634">
    <property type="term" value="C:nucleus"/>
    <property type="evidence" value="ECO:0007669"/>
    <property type="project" value="UniProtKB-SubCell"/>
</dbReference>
<dbReference type="OrthoDB" id="5973733at2759"/>
<name>A0A830B3K1_9LAMI</name>
<evidence type="ECO:0000256" key="6">
    <source>
        <dbReference type="RuleBase" id="RU000682"/>
    </source>
</evidence>
<proteinExistence type="predicted"/>
<comment type="subcellular location">
    <subcellularLocation>
        <location evidence="1 5 6">Nucleus</location>
    </subcellularLocation>
</comment>
<evidence type="ECO:0000313" key="10">
    <source>
        <dbReference type="Proteomes" id="UP000653305"/>
    </source>
</evidence>
<gene>
    <name evidence="9" type="ORF">PHJA_000097300</name>
</gene>
<evidence type="ECO:0000256" key="3">
    <source>
        <dbReference type="ARBA" id="ARBA00023155"/>
    </source>
</evidence>
<dbReference type="InterPro" id="IPR001356">
    <property type="entry name" value="HD"/>
</dbReference>
<keyword evidence="3 5" id="KW-0371">Homeobox</keyword>
<dbReference type="AlphaFoldDB" id="A0A830B3K1"/>
<dbReference type="PANTHER" id="PTHR45654:SF77">
    <property type="entry name" value="HOMEOBOX-LEUCINE ZIPPER PROTEIN MERISTEM L1"/>
    <property type="match status" value="1"/>
</dbReference>
<dbReference type="InterPro" id="IPR009057">
    <property type="entry name" value="Homeodomain-like_sf"/>
</dbReference>
<evidence type="ECO:0000259" key="8">
    <source>
        <dbReference type="PROSITE" id="PS50071"/>
    </source>
</evidence>
<comment type="caution">
    <text evidence="9">The sequence shown here is derived from an EMBL/GenBank/DDBJ whole genome shotgun (WGS) entry which is preliminary data.</text>
</comment>
<dbReference type="Gene3D" id="1.10.10.60">
    <property type="entry name" value="Homeodomain-like"/>
    <property type="match status" value="1"/>
</dbReference>
<dbReference type="SUPFAM" id="SSF46689">
    <property type="entry name" value="Homeodomain-like"/>
    <property type="match status" value="1"/>
</dbReference>
<reference evidence="9" key="1">
    <citation type="submission" date="2020-07" db="EMBL/GenBank/DDBJ databases">
        <title>Ethylene signaling mediates host invasion by parasitic plants.</title>
        <authorList>
            <person name="Yoshida S."/>
        </authorList>
    </citation>
    <scope>NUCLEOTIDE SEQUENCE</scope>
    <source>
        <strain evidence="9">Okayama</strain>
    </source>
</reference>
<evidence type="ECO:0000256" key="2">
    <source>
        <dbReference type="ARBA" id="ARBA00023125"/>
    </source>
</evidence>
<evidence type="ECO:0000256" key="7">
    <source>
        <dbReference type="SAM" id="Coils"/>
    </source>
</evidence>
<dbReference type="GO" id="GO:0000981">
    <property type="term" value="F:DNA-binding transcription factor activity, RNA polymerase II-specific"/>
    <property type="evidence" value="ECO:0007669"/>
    <property type="project" value="InterPro"/>
</dbReference>
<feature type="domain" description="Homeobox" evidence="8">
    <location>
        <begin position="1"/>
        <end position="42"/>
    </location>
</feature>
<dbReference type="InterPro" id="IPR017970">
    <property type="entry name" value="Homeobox_CS"/>
</dbReference>
<evidence type="ECO:0000313" key="9">
    <source>
        <dbReference type="EMBL" id="GFP79538.1"/>
    </source>
</evidence>
<evidence type="ECO:0000256" key="1">
    <source>
        <dbReference type="ARBA" id="ARBA00004123"/>
    </source>
</evidence>
<dbReference type="Pfam" id="PF00046">
    <property type="entry name" value="Homeodomain"/>
    <property type="match status" value="1"/>
</dbReference>
<dbReference type="EMBL" id="BMAC01000010">
    <property type="protein sequence ID" value="GFP79538.1"/>
    <property type="molecule type" value="Genomic_DNA"/>
</dbReference>
<evidence type="ECO:0000256" key="4">
    <source>
        <dbReference type="ARBA" id="ARBA00023242"/>
    </source>
</evidence>
<keyword evidence="2 5" id="KW-0238">DNA-binding</keyword>
<keyword evidence="7" id="KW-0175">Coiled coil</keyword>
<feature type="DNA-binding region" description="Homeobox" evidence="5">
    <location>
        <begin position="3"/>
        <end position="43"/>
    </location>
</feature>
<evidence type="ECO:0000256" key="5">
    <source>
        <dbReference type="PROSITE-ProRule" id="PRU00108"/>
    </source>
</evidence>
<organism evidence="9 10">
    <name type="scientific">Phtheirospermum japonicum</name>
    <dbReference type="NCBI Taxonomy" id="374723"/>
    <lineage>
        <taxon>Eukaryota</taxon>
        <taxon>Viridiplantae</taxon>
        <taxon>Streptophyta</taxon>
        <taxon>Embryophyta</taxon>
        <taxon>Tracheophyta</taxon>
        <taxon>Spermatophyta</taxon>
        <taxon>Magnoliopsida</taxon>
        <taxon>eudicotyledons</taxon>
        <taxon>Gunneridae</taxon>
        <taxon>Pentapetalae</taxon>
        <taxon>asterids</taxon>
        <taxon>lamiids</taxon>
        <taxon>Lamiales</taxon>
        <taxon>Orobanchaceae</taxon>
        <taxon>Orobanchaceae incertae sedis</taxon>
        <taxon>Phtheirospermum</taxon>
    </lineage>
</organism>